<dbReference type="RefSeq" id="WP_135672336.1">
    <property type="nucleotide sequence ID" value="NZ_RQGN01000100.1"/>
</dbReference>
<dbReference type="PANTHER" id="PTHR47756">
    <property type="entry name" value="BLL6612 PROTEIN-RELATED"/>
    <property type="match status" value="1"/>
</dbReference>
<dbReference type="InterPro" id="IPR046531">
    <property type="entry name" value="DUF6596"/>
</dbReference>
<dbReference type="Pfam" id="PF04542">
    <property type="entry name" value="Sigma70_r2"/>
    <property type="match status" value="1"/>
</dbReference>
<organism evidence="4 5">
    <name type="scientific">Leptospira barantonii</name>
    <dbReference type="NCBI Taxonomy" id="2023184"/>
    <lineage>
        <taxon>Bacteria</taxon>
        <taxon>Pseudomonadati</taxon>
        <taxon>Spirochaetota</taxon>
        <taxon>Spirochaetia</taxon>
        <taxon>Leptospirales</taxon>
        <taxon>Leptospiraceae</taxon>
        <taxon>Leptospira</taxon>
    </lineage>
</organism>
<dbReference type="Pfam" id="PF20239">
    <property type="entry name" value="DUF6596"/>
    <property type="match status" value="1"/>
</dbReference>
<dbReference type="InterPro" id="IPR007627">
    <property type="entry name" value="RNA_pol_sigma70_r2"/>
</dbReference>
<dbReference type="SUPFAM" id="SSF88946">
    <property type="entry name" value="Sigma2 domain of RNA polymerase sigma factors"/>
    <property type="match status" value="1"/>
</dbReference>
<dbReference type="GO" id="GO:0006352">
    <property type="term" value="P:DNA-templated transcription initiation"/>
    <property type="evidence" value="ECO:0007669"/>
    <property type="project" value="InterPro"/>
</dbReference>
<sequence length="425" mass="49208">MEEEYDLKHLFQREFSKMVAVISNKFGLEHIETAEDIVSETFLVAAENWGIKGVPKNPTAWLYVVAKQKTLHHFRRNKILTKKIIPELVSRNERNEKGSSISEPDFSPRNIQDSQLGMLFAVCNPAIASEAQIGLALRILCGFGIDEIAEAFLSNKETINKRLFRAKEKLRSENVSMELPPENEIESRLDNVLHIVYLLFNEGYYSKTQNQILRKDFCLEALRLALMLSENPKTDRPKTNALVALMCFHASRFNARSTEEDSFVLYESQNEELWDRELIALGVRYLGLSAKGNEISSYHLEARIAYWHCIKEDSEEKWEEILQSYDRLLKINYSPSVALNRIFALYKVKGENVALKEAENLKLEDNHFYFLLLAELYTKKDPEKSIFNFRKAHSLAKTQTEKKGIEEKIETLRRTESPQRSESKS</sequence>
<feature type="domain" description="DUF6596" evidence="3">
    <location>
        <begin position="188"/>
        <end position="288"/>
    </location>
</feature>
<dbReference type="AlphaFoldDB" id="A0A5F2AY89"/>
<gene>
    <name evidence="4" type="ORF">EHQ76_18380</name>
</gene>
<evidence type="ECO:0000313" key="4">
    <source>
        <dbReference type="EMBL" id="TGL93140.1"/>
    </source>
</evidence>
<dbReference type="SUPFAM" id="SSF88659">
    <property type="entry name" value="Sigma3 and sigma4 domains of RNA polymerase sigma factors"/>
    <property type="match status" value="1"/>
</dbReference>
<dbReference type="Gene3D" id="1.10.1740.10">
    <property type="match status" value="1"/>
</dbReference>
<dbReference type="InterPro" id="IPR013325">
    <property type="entry name" value="RNA_pol_sigma_r2"/>
</dbReference>
<evidence type="ECO:0000259" key="2">
    <source>
        <dbReference type="Pfam" id="PF04542"/>
    </source>
</evidence>
<feature type="region of interest" description="Disordered" evidence="1">
    <location>
        <begin position="398"/>
        <end position="425"/>
    </location>
</feature>
<feature type="domain" description="RNA polymerase sigma-70 region 2" evidence="2">
    <location>
        <begin position="32"/>
        <end position="78"/>
    </location>
</feature>
<reference evidence="4 5" key="1">
    <citation type="journal article" date="2019" name="PLoS Negl. Trop. Dis.">
        <title>Revisiting the worldwide diversity of Leptospira species in the environment.</title>
        <authorList>
            <person name="Vincent A.T."/>
            <person name="Schiettekatte O."/>
            <person name="Bourhy P."/>
            <person name="Veyrier F.J."/>
            <person name="Picardeau M."/>
        </authorList>
    </citation>
    <scope>NUCLEOTIDE SEQUENCE [LARGE SCALE GENOMIC DNA]</scope>
    <source>
        <strain evidence="4 5">201702444</strain>
    </source>
</reference>
<dbReference type="GO" id="GO:0003700">
    <property type="term" value="F:DNA-binding transcription factor activity"/>
    <property type="evidence" value="ECO:0007669"/>
    <property type="project" value="InterPro"/>
</dbReference>
<feature type="compositionally biased region" description="Basic and acidic residues" evidence="1">
    <location>
        <begin position="399"/>
        <end position="425"/>
    </location>
</feature>
<dbReference type="Proteomes" id="UP000298429">
    <property type="component" value="Unassembled WGS sequence"/>
</dbReference>
<protein>
    <submittedName>
        <fullName evidence="4">RNA polymerase subunit sigma</fullName>
    </submittedName>
</protein>
<accession>A0A5F2AY89</accession>
<dbReference type="EMBL" id="RQGN01000100">
    <property type="protein sequence ID" value="TGL93140.1"/>
    <property type="molecule type" value="Genomic_DNA"/>
</dbReference>
<dbReference type="InterPro" id="IPR013324">
    <property type="entry name" value="RNA_pol_sigma_r3/r4-like"/>
</dbReference>
<evidence type="ECO:0000256" key="1">
    <source>
        <dbReference type="SAM" id="MobiDB-lite"/>
    </source>
</evidence>
<proteinExistence type="predicted"/>
<name>A0A5F2AY89_9LEPT</name>
<comment type="caution">
    <text evidence="4">The sequence shown here is derived from an EMBL/GenBank/DDBJ whole genome shotgun (WGS) entry which is preliminary data.</text>
</comment>
<dbReference type="OrthoDB" id="9780299at2"/>
<dbReference type="PANTHER" id="PTHR47756:SF2">
    <property type="entry name" value="BLL6612 PROTEIN"/>
    <property type="match status" value="1"/>
</dbReference>
<evidence type="ECO:0000313" key="5">
    <source>
        <dbReference type="Proteomes" id="UP000298429"/>
    </source>
</evidence>
<evidence type="ECO:0000259" key="3">
    <source>
        <dbReference type="Pfam" id="PF20239"/>
    </source>
</evidence>